<dbReference type="AlphaFoldDB" id="A0A0G9MK53"/>
<dbReference type="EMBL" id="LBHC01000003">
    <property type="protein sequence ID" value="KLE31019.1"/>
    <property type="molecule type" value="Genomic_DNA"/>
</dbReference>
<dbReference type="Proteomes" id="UP000053070">
    <property type="component" value="Unassembled WGS sequence"/>
</dbReference>
<protein>
    <recommendedName>
        <fullName evidence="3">DUF1838 domain-containing protein</fullName>
    </recommendedName>
</protein>
<proteinExistence type="predicted"/>
<evidence type="ECO:0008006" key="3">
    <source>
        <dbReference type="Google" id="ProtNLM"/>
    </source>
</evidence>
<evidence type="ECO:0000313" key="1">
    <source>
        <dbReference type="EMBL" id="KLE31019.1"/>
    </source>
</evidence>
<reference evidence="1 2" key="1">
    <citation type="submission" date="2015-04" db="EMBL/GenBank/DDBJ databases">
        <title>The draft genome sequence of Erythrobacr gangjinensis K7-2.</title>
        <authorList>
            <person name="Zhuang L."/>
            <person name="Liu Y."/>
            <person name="Shao Z."/>
        </authorList>
    </citation>
    <scope>NUCLEOTIDE SEQUENCE [LARGE SCALE GENOMIC DNA]</scope>
    <source>
        <strain evidence="1 2">K7-2</strain>
    </source>
</reference>
<accession>A0A0G9MK53</accession>
<evidence type="ECO:0000313" key="2">
    <source>
        <dbReference type="Proteomes" id="UP000053070"/>
    </source>
</evidence>
<dbReference type="InterPro" id="IPR014990">
    <property type="entry name" value="DUF1838"/>
</dbReference>
<name>A0A0G9MK53_9SPHN</name>
<comment type="caution">
    <text evidence="1">The sequence shown here is derived from an EMBL/GenBank/DDBJ whole genome shotgun (WGS) entry which is preliminary data.</text>
</comment>
<sequence length="304" mass="33591">MGAGLALTNAGALQASVTTEHSALPFALPATPRERIAGLMRLSAGIGTTSAYSNEGIIYGRSPGSLLRPLFGFVTVLEIRSEQTGPGEYVTVQKEAMVCIDIATRQPLTEWHNPYIDRTIVPLGYVSPDNRYYFSEQGSYMRSALPDDQAQRRLAELGVPQQSWHRSSEDVWVTERRYNRFPSAIGEEEFPEAYAGEIRESVDILTYRGRIADFADPDMDSVPSTITMMADTPWPLWMMMGRRAGGTVWHGFGGKYGSLSNMATATRAPIEAAYPGFLDDPWGFPAEAYGTAAQMRRLRAEGRM</sequence>
<dbReference type="STRING" id="502682.BMF35_b0168"/>
<keyword evidence="2" id="KW-1185">Reference proteome</keyword>
<organism evidence="1 2">
    <name type="scientific">Aurantiacibacter gangjinensis</name>
    <dbReference type="NCBI Taxonomy" id="502682"/>
    <lineage>
        <taxon>Bacteria</taxon>
        <taxon>Pseudomonadati</taxon>
        <taxon>Pseudomonadota</taxon>
        <taxon>Alphaproteobacteria</taxon>
        <taxon>Sphingomonadales</taxon>
        <taxon>Erythrobacteraceae</taxon>
        <taxon>Aurantiacibacter</taxon>
    </lineage>
</organism>
<dbReference type="PATRIC" id="fig|502682.8.peg.2481"/>
<gene>
    <name evidence="1" type="ORF">AAW01_12170</name>
</gene>
<dbReference type="Pfam" id="PF08894">
    <property type="entry name" value="DUF1838"/>
    <property type="match status" value="1"/>
</dbReference>